<feature type="transmembrane region" description="Helical" evidence="2">
    <location>
        <begin position="173"/>
        <end position="192"/>
    </location>
</feature>
<feature type="compositionally biased region" description="Low complexity" evidence="1">
    <location>
        <begin position="335"/>
        <end position="383"/>
    </location>
</feature>
<evidence type="ECO:0000256" key="2">
    <source>
        <dbReference type="SAM" id="Phobius"/>
    </source>
</evidence>
<evidence type="ECO:0000259" key="3">
    <source>
        <dbReference type="Pfam" id="PF13785"/>
    </source>
</evidence>
<name>A0ABU4JVA1_9CLOT</name>
<dbReference type="EMBL" id="JARUJP010000015">
    <property type="protein sequence ID" value="MDW8802080.1"/>
    <property type="molecule type" value="Genomic_DNA"/>
</dbReference>
<dbReference type="Proteomes" id="UP001281656">
    <property type="component" value="Unassembled WGS sequence"/>
</dbReference>
<feature type="domain" description="DUF4178" evidence="3">
    <location>
        <begin position="10"/>
        <end position="141"/>
    </location>
</feature>
<dbReference type="Pfam" id="PF13785">
    <property type="entry name" value="DUF4178"/>
    <property type="match status" value="1"/>
</dbReference>
<reference evidence="4 5" key="1">
    <citation type="submission" date="2023-04" db="EMBL/GenBank/DDBJ databases">
        <title>Clostridium tannerae sp. nov., isolated from the fecal material of an alpaca.</title>
        <authorList>
            <person name="Miller S."/>
            <person name="Hendry M."/>
            <person name="King J."/>
            <person name="Sankaranarayanan K."/>
            <person name="Lawson P.A."/>
        </authorList>
    </citation>
    <scope>NUCLEOTIDE SEQUENCE [LARGE SCALE GENOMIC DNA]</scope>
    <source>
        <strain evidence="4 5">A1-XYC3</strain>
    </source>
</reference>
<sequence>MVNSNISLDLGSGIKIKGLKFTIDGYIVFRDSDGATWTEYKLKSKENFQIRWLIVDKLNNQYAVYSEEPYSKGFLEENIKSKEYKEIENKSAKVEDYRGNVDVDLGEEVFYKEYEDITETLLISVENWGGQQEFSKGYYIKERDIEKLEEEPINKYNPSILNSTKKNKIDVKLVFMTIFALITIILTLRSCVLNNKDNRLSKFIASNSDFKYETSITSDLDQSKKADVYSGNMTVEEAAKLIISGLEGNIEDVQENQEDGTVGLLTKDEMALVYTSKDSKTLIQVSSREYVYSSRTTVYSGSSSTNNYYRSYYYNRGYSQDQSRYKDLKNGYSDYKSGNSSPDNSSSNYKSGNFSPSSSSSDYKSGNFSPSSSNSDYKSGNFSPSSSNKYKIYSDSIRQSSVNSRSSSGDGISSGK</sequence>
<feature type="compositionally biased region" description="Low complexity" evidence="1">
    <location>
        <begin position="394"/>
        <end position="416"/>
    </location>
</feature>
<feature type="region of interest" description="Disordered" evidence="1">
    <location>
        <begin position="328"/>
        <end position="416"/>
    </location>
</feature>
<evidence type="ECO:0000313" key="5">
    <source>
        <dbReference type="Proteomes" id="UP001281656"/>
    </source>
</evidence>
<organism evidence="4 5">
    <name type="scientific">Clostridium tanneri</name>
    <dbReference type="NCBI Taxonomy" id="3037988"/>
    <lineage>
        <taxon>Bacteria</taxon>
        <taxon>Bacillati</taxon>
        <taxon>Bacillota</taxon>
        <taxon>Clostridia</taxon>
        <taxon>Eubacteriales</taxon>
        <taxon>Clostridiaceae</taxon>
        <taxon>Clostridium</taxon>
    </lineage>
</organism>
<accession>A0ABU4JVA1</accession>
<keyword evidence="2" id="KW-1133">Transmembrane helix</keyword>
<protein>
    <submittedName>
        <fullName evidence="4">DUF4178 domain-containing protein</fullName>
    </submittedName>
</protein>
<evidence type="ECO:0000256" key="1">
    <source>
        <dbReference type="SAM" id="MobiDB-lite"/>
    </source>
</evidence>
<keyword evidence="5" id="KW-1185">Reference proteome</keyword>
<dbReference type="RefSeq" id="WP_318798431.1">
    <property type="nucleotide sequence ID" value="NZ_JARUJP010000015.1"/>
</dbReference>
<comment type="caution">
    <text evidence="4">The sequence shown here is derived from an EMBL/GenBank/DDBJ whole genome shotgun (WGS) entry which is preliminary data.</text>
</comment>
<evidence type="ECO:0000313" key="4">
    <source>
        <dbReference type="EMBL" id="MDW8802080.1"/>
    </source>
</evidence>
<gene>
    <name evidence="4" type="ORF">P8V03_13060</name>
</gene>
<keyword evidence="2" id="KW-0472">Membrane</keyword>
<keyword evidence="2" id="KW-0812">Transmembrane</keyword>
<dbReference type="InterPro" id="IPR025235">
    <property type="entry name" value="DUF4178"/>
</dbReference>
<proteinExistence type="predicted"/>